<name>A0A6C0C883_9ZZZZ</name>
<protein>
    <submittedName>
        <fullName evidence="2">Uncharacterized protein</fullName>
    </submittedName>
</protein>
<feature type="transmembrane region" description="Helical" evidence="1">
    <location>
        <begin position="6"/>
        <end position="26"/>
    </location>
</feature>
<keyword evidence="1" id="KW-1133">Transmembrane helix</keyword>
<feature type="transmembrane region" description="Helical" evidence="1">
    <location>
        <begin position="47"/>
        <end position="68"/>
    </location>
</feature>
<proteinExistence type="predicted"/>
<dbReference type="AlphaFoldDB" id="A0A6C0C883"/>
<feature type="transmembrane region" description="Helical" evidence="1">
    <location>
        <begin position="111"/>
        <end position="129"/>
    </location>
</feature>
<sequence length="148" mass="16605">MSEPSNVAKYGLICLAVSGCIALEHIGRLKNLPIKPSIPFQFMHDKLKILFSWIGEHFAKISSFLSLIDLTELKQTIYDIVSPICGIVVSPLYTVEGYINALVNYKPRWQVYLGSISICAIVTIGLYYFNKGKYFDGLKGYVSKMISN</sequence>
<feature type="transmembrane region" description="Helical" evidence="1">
    <location>
        <begin position="80"/>
        <end position="99"/>
    </location>
</feature>
<keyword evidence="1" id="KW-0812">Transmembrane</keyword>
<keyword evidence="1" id="KW-0472">Membrane</keyword>
<organism evidence="2">
    <name type="scientific">viral metagenome</name>
    <dbReference type="NCBI Taxonomy" id="1070528"/>
    <lineage>
        <taxon>unclassified sequences</taxon>
        <taxon>metagenomes</taxon>
        <taxon>organismal metagenomes</taxon>
    </lineage>
</organism>
<evidence type="ECO:0000256" key="1">
    <source>
        <dbReference type="SAM" id="Phobius"/>
    </source>
</evidence>
<accession>A0A6C0C883</accession>
<dbReference type="EMBL" id="MN739356">
    <property type="protein sequence ID" value="QHT00567.1"/>
    <property type="molecule type" value="Genomic_DNA"/>
</dbReference>
<reference evidence="2" key="1">
    <citation type="journal article" date="2020" name="Nature">
        <title>Giant virus diversity and host interactions through global metagenomics.</title>
        <authorList>
            <person name="Schulz F."/>
            <person name="Roux S."/>
            <person name="Paez-Espino D."/>
            <person name="Jungbluth S."/>
            <person name="Walsh D.A."/>
            <person name="Denef V.J."/>
            <person name="McMahon K.D."/>
            <person name="Konstantinidis K.T."/>
            <person name="Eloe-Fadrosh E.A."/>
            <person name="Kyrpides N.C."/>
            <person name="Woyke T."/>
        </authorList>
    </citation>
    <scope>NUCLEOTIDE SEQUENCE</scope>
    <source>
        <strain evidence="2">GVMAG-M-3300020192-26</strain>
    </source>
</reference>
<evidence type="ECO:0000313" key="2">
    <source>
        <dbReference type="EMBL" id="QHT00567.1"/>
    </source>
</evidence>